<protein>
    <submittedName>
        <fullName evidence="1">GSVIVT01008074001</fullName>
    </submittedName>
</protein>
<name>A0A0A9EDK0_ARUDO</name>
<proteinExistence type="predicted"/>
<sequence>MVPSFRIAIIRTINGGKSNSHMSASSINPSTIRIVIETA</sequence>
<accession>A0A0A9EDK0</accession>
<reference evidence="1" key="1">
    <citation type="submission" date="2014-09" db="EMBL/GenBank/DDBJ databases">
        <authorList>
            <person name="Magalhaes I.L.F."/>
            <person name="Oliveira U."/>
            <person name="Santos F.R."/>
            <person name="Vidigal T.H.D.A."/>
            <person name="Brescovit A.D."/>
            <person name="Santos A.J."/>
        </authorList>
    </citation>
    <scope>NUCLEOTIDE SEQUENCE</scope>
    <source>
        <tissue evidence="1">Shoot tissue taken approximately 20 cm above the soil surface</tissue>
    </source>
</reference>
<dbReference type="EMBL" id="GBRH01200812">
    <property type="protein sequence ID" value="JAD97083.1"/>
    <property type="molecule type" value="Transcribed_RNA"/>
</dbReference>
<organism evidence="1">
    <name type="scientific">Arundo donax</name>
    <name type="common">Giant reed</name>
    <name type="synonym">Donax arundinaceus</name>
    <dbReference type="NCBI Taxonomy" id="35708"/>
    <lineage>
        <taxon>Eukaryota</taxon>
        <taxon>Viridiplantae</taxon>
        <taxon>Streptophyta</taxon>
        <taxon>Embryophyta</taxon>
        <taxon>Tracheophyta</taxon>
        <taxon>Spermatophyta</taxon>
        <taxon>Magnoliopsida</taxon>
        <taxon>Liliopsida</taxon>
        <taxon>Poales</taxon>
        <taxon>Poaceae</taxon>
        <taxon>PACMAD clade</taxon>
        <taxon>Arundinoideae</taxon>
        <taxon>Arundineae</taxon>
        <taxon>Arundo</taxon>
    </lineage>
</organism>
<reference evidence="1" key="2">
    <citation type="journal article" date="2015" name="Data Brief">
        <title>Shoot transcriptome of the giant reed, Arundo donax.</title>
        <authorList>
            <person name="Barrero R.A."/>
            <person name="Guerrero F.D."/>
            <person name="Moolhuijzen P."/>
            <person name="Goolsby J.A."/>
            <person name="Tidwell J."/>
            <person name="Bellgard S.E."/>
            <person name="Bellgard M.I."/>
        </authorList>
    </citation>
    <scope>NUCLEOTIDE SEQUENCE</scope>
    <source>
        <tissue evidence="1">Shoot tissue taken approximately 20 cm above the soil surface</tissue>
    </source>
</reference>
<evidence type="ECO:0000313" key="1">
    <source>
        <dbReference type="EMBL" id="JAD97083.1"/>
    </source>
</evidence>
<dbReference type="AlphaFoldDB" id="A0A0A9EDK0"/>